<evidence type="ECO:0008006" key="13">
    <source>
        <dbReference type="Google" id="ProtNLM"/>
    </source>
</evidence>
<dbReference type="GO" id="GO:0007165">
    <property type="term" value="P:signal transduction"/>
    <property type="evidence" value="ECO:0007669"/>
    <property type="project" value="UniProtKB-KW"/>
</dbReference>
<dbReference type="SMART" id="SM00304">
    <property type="entry name" value="HAMP"/>
    <property type="match status" value="1"/>
</dbReference>
<dbReference type="Pfam" id="PF00672">
    <property type="entry name" value="HAMP"/>
    <property type="match status" value="1"/>
</dbReference>
<keyword evidence="2 8" id="KW-1133">Transmembrane helix</keyword>
<dbReference type="GO" id="GO:0016020">
    <property type="term" value="C:membrane"/>
    <property type="evidence" value="ECO:0007669"/>
    <property type="project" value="InterPro"/>
</dbReference>
<organism evidence="11 12">
    <name type="scientific">Actinotalea ferrariae CF5-4</name>
    <dbReference type="NCBI Taxonomy" id="948458"/>
    <lineage>
        <taxon>Bacteria</taxon>
        <taxon>Bacillati</taxon>
        <taxon>Actinomycetota</taxon>
        <taxon>Actinomycetes</taxon>
        <taxon>Micrococcales</taxon>
        <taxon>Cellulomonadaceae</taxon>
        <taxon>Actinotalea</taxon>
    </lineage>
</organism>
<dbReference type="InterPro" id="IPR004089">
    <property type="entry name" value="MCPsignal_dom"/>
</dbReference>
<dbReference type="CDD" id="cd06225">
    <property type="entry name" value="HAMP"/>
    <property type="match status" value="1"/>
</dbReference>
<keyword evidence="3 5" id="KW-0807">Transducer</keyword>
<dbReference type="InterPro" id="IPR024478">
    <property type="entry name" value="HlyB_4HB_MCP"/>
</dbReference>
<dbReference type="GO" id="GO:0004888">
    <property type="term" value="F:transmembrane signaling receptor activity"/>
    <property type="evidence" value="ECO:0007669"/>
    <property type="project" value="InterPro"/>
</dbReference>
<evidence type="ECO:0000259" key="10">
    <source>
        <dbReference type="PROSITE" id="PS50885"/>
    </source>
</evidence>
<dbReference type="Gene3D" id="1.10.287.950">
    <property type="entry name" value="Methyl-accepting chemotaxis protein"/>
    <property type="match status" value="1"/>
</dbReference>
<comment type="similarity">
    <text evidence="4">Belongs to the methyl-accepting chemotaxis (MCP) protein family.</text>
</comment>
<feature type="domain" description="Methyl-accepting transducer" evidence="9">
    <location>
        <begin position="297"/>
        <end position="526"/>
    </location>
</feature>
<dbReference type="Pfam" id="PF12729">
    <property type="entry name" value="4HB_MCP_1"/>
    <property type="match status" value="1"/>
</dbReference>
<dbReference type="PANTHER" id="PTHR32089:SF112">
    <property type="entry name" value="LYSOZYME-LIKE PROTEIN-RELATED"/>
    <property type="match status" value="1"/>
</dbReference>
<evidence type="ECO:0000313" key="12">
    <source>
        <dbReference type="Proteomes" id="UP000019753"/>
    </source>
</evidence>
<keyword evidence="1 8" id="KW-0812">Transmembrane</keyword>
<evidence type="ECO:0000256" key="5">
    <source>
        <dbReference type="PROSITE-ProRule" id="PRU00284"/>
    </source>
</evidence>
<feature type="region of interest" description="Disordered" evidence="7">
    <location>
        <begin position="1"/>
        <end position="21"/>
    </location>
</feature>
<evidence type="ECO:0000256" key="3">
    <source>
        <dbReference type="ARBA" id="ARBA00023224"/>
    </source>
</evidence>
<feature type="transmembrane region" description="Helical" evidence="8">
    <location>
        <begin position="220"/>
        <end position="246"/>
    </location>
</feature>
<dbReference type="PROSITE" id="PS50885">
    <property type="entry name" value="HAMP"/>
    <property type="match status" value="1"/>
</dbReference>
<dbReference type="Pfam" id="PF00015">
    <property type="entry name" value="MCPsignal"/>
    <property type="match status" value="1"/>
</dbReference>
<dbReference type="InterPro" id="IPR004090">
    <property type="entry name" value="Chemotax_Me-accpt_rcpt"/>
</dbReference>
<comment type="caution">
    <text evidence="11">The sequence shown here is derived from an EMBL/GenBank/DDBJ whole genome shotgun (WGS) entry which is preliminary data.</text>
</comment>
<dbReference type="SUPFAM" id="SSF58104">
    <property type="entry name" value="Methyl-accepting chemotaxis protein (MCP) signaling domain"/>
    <property type="match status" value="1"/>
</dbReference>
<evidence type="ECO:0000256" key="4">
    <source>
        <dbReference type="ARBA" id="ARBA00029447"/>
    </source>
</evidence>
<keyword evidence="12" id="KW-1185">Reference proteome</keyword>
<dbReference type="InterPro" id="IPR003660">
    <property type="entry name" value="HAMP_dom"/>
</dbReference>
<sequence length="555" mass="57937">MTTGPVNDRPGRAEPTPVPPASGRGWLGWFRDLGVRTRILAALTVAALVAVTVGLVGLSSLAATNAQTVVMHDENFLGLDYAAKARRATVEQRLALANNALSSTEADHDRFEQAALAAEAEAREAAAEYLETATSAAKRTEMQDFLTALDRYVALRDDQLLPLGREGDIAGFTAVRDGDAQEIIDTMTEHLTGIVEAEEHDAETALVAAEEQFATNRTTFILVLVVGLTLALVLGFATATSIVAGLRRVQRVAEALEHGDLTQRAHLESRDEVGRMGTALDNAVDQMRAVISTIDASSSTLASATEEMSATTTQIASTAEETAAQAGVVSAAAEQVSRNVQTVAAGSEQMGASIQEIAHNASRAAEVARTAVTAAATTSDAVNRLGESSKEIGNVVKMITSIAEQTNLLALNATIEAARAGEAGKGFAVVAGEVKELAQETARATEDIARRVESIQTDTTGAVHAISQITDIIASINDFQMTIASAVEEQTATTAEMNRNVSQAAAGSGEIAANVAGVAGAADLTTQGVTESRQAVESLARMSSELKSMVAQFTY</sequence>
<gene>
    <name evidence="11" type="ORF">N866_18910</name>
</gene>
<dbReference type="PRINTS" id="PR00260">
    <property type="entry name" value="CHEMTRNSDUCR"/>
</dbReference>
<dbReference type="AlphaFoldDB" id="A0A021VRD4"/>
<dbReference type="GO" id="GO:0006935">
    <property type="term" value="P:chemotaxis"/>
    <property type="evidence" value="ECO:0007669"/>
    <property type="project" value="InterPro"/>
</dbReference>
<dbReference type="EMBL" id="AXCW01000076">
    <property type="protein sequence ID" value="EYR63683.1"/>
    <property type="molecule type" value="Genomic_DNA"/>
</dbReference>
<evidence type="ECO:0000259" key="9">
    <source>
        <dbReference type="PROSITE" id="PS50111"/>
    </source>
</evidence>
<evidence type="ECO:0000313" key="11">
    <source>
        <dbReference type="EMBL" id="EYR63683.1"/>
    </source>
</evidence>
<proteinExistence type="inferred from homology"/>
<dbReference type="PROSITE" id="PS50111">
    <property type="entry name" value="CHEMOTAXIS_TRANSDUC_2"/>
    <property type="match status" value="1"/>
</dbReference>
<protein>
    <recommendedName>
        <fullName evidence="13">Chemotaxis protein</fullName>
    </recommendedName>
</protein>
<evidence type="ECO:0000256" key="8">
    <source>
        <dbReference type="SAM" id="Phobius"/>
    </source>
</evidence>
<feature type="domain" description="HAMP" evidence="10">
    <location>
        <begin position="240"/>
        <end position="292"/>
    </location>
</feature>
<dbReference type="PANTHER" id="PTHR32089">
    <property type="entry name" value="METHYL-ACCEPTING CHEMOTAXIS PROTEIN MCPB"/>
    <property type="match status" value="1"/>
</dbReference>
<evidence type="ECO:0000256" key="2">
    <source>
        <dbReference type="ARBA" id="ARBA00022989"/>
    </source>
</evidence>
<name>A0A021VRD4_9CELL</name>
<feature type="transmembrane region" description="Helical" evidence="8">
    <location>
        <begin position="39"/>
        <end position="62"/>
    </location>
</feature>
<keyword evidence="6" id="KW-0175">Coiled coil</keyword>
<dbReference type="Proteomes" id="UP000019753">
    <property type="component" value="Unassembled WGS sequence"/>
</dbReference>
<evidence type="ECO:0000256" key="6">
    <source>
        <dbReference type="SAM" id="Coils"/>
    </source>
</evidence>
<feature type="coiled-coil region" evidence="6">
    <location>
        <begin position="101"/>
        <end position="128"/>
    </location>
</feature>
<accession>A0A021VRD4</accession>
<evidence type="ECO:0000256" key="7">
    <source>
        <dbReference type="SAM" id="MobiDB-lite"/>
    </source>
</evidence>
<evidence type="ECO:0000256" key="1">
    <source>
        <dbReference type="ARBA" id="ARBA00022692"/>
    </source>
</evidence>
<keyword evidence="8" id="KW-0472">Membrane</keyword>
<reference evidence="11 12" key="1">
    <citation type="submission" date="2014-01" db="EMBL/GenBank/DDBJ databases">
        <title>Actinotalea ferrariae CF5-4.</title>
        <authorList>
            <person name="Chen F."/>
            <person name="Li Y."/>
            <person name="Wang G."/>
        </authorList>
    </citation>
    <scope>NUCLEOTIDE SEQUENCE [LARGE SCALE GENOMIC DNA]</scope>
    <source>
        <strain evidence="11 12">CF5-4</strain>
    </source>
</reference>
<dbReference type="SMART" id="SM00283">
    <property type="entry name" value="MA"/>
    <property type="match status" value="1"/>
</dbReference>